<keyword evidence="3" id="KW-0238">DNA-binding</keyword>
<evidence type="ECO:0000313" key="6">
    <source>
        <dbReference type="EMBL" id="KGC14587.1"/>
    </source>
</evidence>
<evidence type="ECO:0000313" key="7">
    <source>
        <dbReference type="EMBL" id="UWX73669.1"/>
    </source>
</evidence>
<dbReference type="EMBL" id="CP104215">
    <property type="protein sequence ID" value="UWX73669.1"/>
    <property type="molecule type" value="Genomic_DNA"/>
</dbReference>
<evidence type="ECO:0000313" key="8">
    <source>
        <dbReference type="Proteomes" id="UP000029590"/>
    </source>
</evidence>
<name>A0AAW3F0X6_BURGA</name>
<keyword evidence="2" id="KW-0805">Transcription regulation</keyword>
<comment type="similarity">
    <text evidence="1">Belongs to the LysR transcriptional regulatory family.</text>
</comment>
<evidence type="ECO:0000259" key="5">
    <source>
        <dbReference type="PROSITE" id="PS50931"/>
    </source>
</evidence>
<dbReference type="AlphaFoldDB" id="A0AAW3F0X6"/>
<organism evidence="6 8">
    <name type="scientific">Burkholderia gladioli</name>
    <name type="common">Pseudomonas marginata</name>
    <name type="synonym">Phytomonas marginata</name>
    <dbReference type="NCBI Taxonomy" id="28095"/>
    <lineage>
        <taxon>Bacteria</taxon>
        <taxon>Pseudomonadati</taxon>
        <taxon>Pseudomonadota</taxon>
        <taxon>Betaproteobacteria</taxon>
        <taxon>Burkholderiales</taxon>
        <taxon>Burkholderiaceae</taxon>
        <taxon>Burkholderia</taxon>
    </lineage>
</organism>
<evidence type="ECO:0000256" key="3">
    <source>
        <dbReference type="ARBA" id="ARBA00023125"/>
    </source>
</evidence>
<gene>
    <name evidence="6" type="ORF">DM48_2109</name>
    <name evidence="7" type="ORF">NYZ96_19155</name>
</gene>
<evidence type="ECO:0000256" key="4">
    <source>
        <dbReference type="ARBA" id="ARBA00023163"/>
    </source>
</evidence>
<dbReference type="Pfam" id="PF00126">
    <property type="entry name" value="HTH_1"/>
    <property type="match status" value="1"/>
</dbReference>
<dbReference type="InterPro" id="IPR036388">
    <property type="entry name" value="WH-like_DNA-bd_sf"/>
</dbReference>
<proteinExistence type="inferred from homology"/>
<sequence length="317" mass="34332">MDLKQLDAFVHVAELGSFTRAANTLNTNQPALSRLVRQLEVELRHTLLERNGRGVTLTPAGQRMLAHAKGLQQQVQRASQDLDELRGTPGGHFGIGITPSFARVGTLALVRRFRASFPGATLSVAQGLSTYLTEWLMMGRIDVAVLYDTFDTPSIDKRTIHTEELFLVGPGGGDGDGSGEAEAERIETIALREIVRYPLVIPGRMHAIRHMVEAAAAEQGIRLNIELEVDGVASILDLVSEGIGHAVLALNAIPAELRTGRFRLTRITEPTLYSRLAIATSRRHPLPQLARQAIAMLEADVLPLYGASAPGAGYDAI</sequence>
<protein>
    <submittedName>
        <fullName evidence="6">Bacterial regulatory helix-turn-helix, lysR family protein</fullName>
    </submittedName>
    <submittedName>
        <fullName evidence="7">LysR family transcriptional regulator</fullName>
    </submittedName>
</protein>
<reference evidence="6 8" key="1">
    <citation type="submission" date="2014-04" db="EMBL/GenBank/DDBJ databases">
        <authorList>
            <person name="Bishop-Lilly K.A."/>
            <person name="Broomall S.M."/>
            <person name="Chain P.S."/>
            <person name="Chertkov O."/>
            <person name="Coyne S.R."/>
            <person name="Daligault H.E."/>
            <person name="Davenport K.W."/>
            <person name="Erkkila T."/>
            <person name="Frey K.G."/>
            <person name="Gibbons H.S."/>
            <person name="Gu W."/>
            <person name="Jaissle J."/>
            <person name="Johnson S.L."/>
            <person name="Koroleva G.I."/>
            <person name="Ladner J.T."/>
            <person name="Lo C.-C."/>
            <person name="Minogue T.D."/>
            <person name="Munk C."/>
            <person name="Palacios G.F."/>
            <person name="Redden C.L."/>
            <person name="Rosenzweig C.N."/>
            <person name="Scholz M.B."/>
            <person name="Teshima H."/>
            <person name="Xu Y."/>
        </authorList>
    </citation>
    <scope>NUCLEOTIDE SEQUENCE [LARGE SCALE GENOMIC DNA]</scope>
    <source>
        <strain evidence="8">gladioli</strain>
        <strain evidence="6">Gladioli</strain>
    </source>
</reference>
<dbReference type="Proteomes" id="UP000029590">
    <property type="component" value="Unassembled WGS sequence"/>
</dbReference>
<reference evidence="7" key="2">
    <citation type="submission" date="2022-09" db="EMBL/GenBank/DDBJ databases">
        <title>Genomic of Burkholderia gladioli.</title>
        <authorList>
            <person name="Wu H."/>
        </authorList>
    </citation>
    <scope>NUCLEOTIDE SEQUENCE</scope>
    <source>
        <strain evidence="7">ZN-S4</strain>
    </source>
</reference>
<dbReference type="InterPro" id="IPR005119">
    <property type="entry name" value="LysR_subst-bd"/>
</dbReference>
<dbReference type="GO" id="GO:0003677">
    <property type="term" value="F:DNA binding"/>
    <property type="evidence" value="ECO:0007669"/>
    <property type="project" value="UniProtKB-KW"/>
</dbReference>
<dbReference type="FunFam" id="1.10.10.10:FF:000001">
    <property type="entry name" value="LysR family transcriptional regulator"/>
    <property type="match status" value="1"/>
</dbReference>
<dbReference type="EMBL" id="JPGG01000016">
    <property type="protein sequence ID" value="KGC14587.1"/>
    <property type="molecule type" value="Genomic_DNA"/>
</dbReference>
<evidence type="ECO:0000256" key="2">
    <source>
        <dbReference type="ARBA" id="ARBA00023015"/>
    </source>
</evidence>
<dbReference type="Pfam" id="PF03466">
    <property type="entry name" value="LysR_substrate"/>
    <property type="match status" value="1"/>
</dbReference>
<dbReference type="PANTHER" id="PTHR30419">
    <property type="entry name" value="HTH-TYPE TRANSCRIPTIONAL REGULATOR YBHD"/>
    <property type="match status" value="1"/>
</dbReference>
<feature type="domain" description="HTH lysR-type" evidence="5">
    <location>
        <begin position="1"/>
        <end position="58"/>
    </location>
</feature>
<keyword evidence="4" id="KW-0804">Transcription</keyword>
<dbReference type="InterPro" id="IPR050950">
    <property type="entry name" value="HTH-type_LysR_regulators"/>
</dbReference>
<dbReference type="Gene3D" id="3.40.190.290">
    <property type="match status" value="1"/>
</dbReference>
<dbReference type="SUPFAM" id="SSF46785">
    <property type="entry name" value="Winged helix' DNA-binding domain"/>
    <property type="match status" value="1"/>
</dbReference>
<dbReference type="GO" id="GO:0005829">
    <property type="term" value="C:cytosol"/>
    <property type="evidence" value="ECO:0007669"/>
    <property type="project" value="TreeGrafter"/>
</dbReference>
<dbReference type="PROSITE" id="PS50931">
    <property type="entry name" value="HTH_LYSR"/>
    <property type="match status" value="1"/>
</dbReference>
<dbReference type="SUPFAM" id="SSF53850">
    <property type="entry name" value="Periplasmic binding protein-like II"/>
    <property type="match status" value="1"/>
</dbReference>
<dbReference type="KEGG" id="bgo:BM43_5656"/>
<accession>A0AAW3F0X6</accession>
<dbReference type="InterPro" id="IPR036390">
    <property type="entry name" value="WH_DNA-bd_sf"/>
</dbReference>
<dbReference type="GO" id="GO:0003700">
    <property type="term" value="F:DNA-binding transcription factor activity"/>
    <property type="evidence" value="ECO:0007669"/>
    <property type="project" value="InterPro"/>
</dbReference>
<evidence type="ECO:0000256" key="1">
    <source>
        <dbReference type="ARBA" id="ARBA00009437"/>
    </source>
</evidence>
<dbReference type="InterPro" id="IPR000847">
    <property type="entry name" value="LysR_HTH_N"/>
</dbReference>
<dbReference type="PRINTS" id="PR00039">
    <property type="entry name" value="HTHLYSR"/>
</dbReference>
<dbReference type="Gene3D" id="1.10.10.10">
    <property type="entry name" value="Winged helix-like DNA-binding domain superfamily/Winged helix DNA-binding domain"/>
    <property type="match status" value="1"/>
</dbReference>
<dbReference type="RefSeq" id="WP_036055841.1">
    <property type="nucleotide sequence ID" value="NZ_CADETG010000002.1"/>
</dbReference>
<dbReference type="Proteomes" id="UP001059745">
    <property type="component" value="Chromosome 2"/>
</dbReference>